<dbReference type="eggNOG" id="ENOG5033HBF">
    <property type="taxonomic scope" value="Bacteria"/>
</dbReference>
<dbReference type="AlphaFoldDB" id="E1IG81"/>
<name>E1IG81_9CHLR</name>
<evidence type="ECO:0000313" key="3">
    <source>
        <dbReference type="Proteomes" id="UP000054010"/>
    </source>
</evidence>
<evidence type="ECO:0000256" key="1">
    <source>
        <dbReference type="SAM" id="Phobius"/>
    </source>
</evidence>
<feature type="transmembrane region" description="Helical" evidence="1">
    <location>
        <begin position="23"/>
        <end position="47"/>
    </location>
</feature>
<accession>E1IG81</accession>
<keyword evidence="1" id="KW-1133">Transmembrane helix</keyword>
<dbReference type="HOGENOM" id="CLU_574753_0_0_0"/>
<dbReference type="EMBL" id="ADVR01000101">
    <property type="protein sequence ID" value="EFO79815.1"/>
    <property type="molecule type" value="Genomic_DNA"/>
</dbReference>
<evidence type="ECO:0008006" key="4">
    <source>
        <dbReference type="Google" id="ProtNLM"/>
    </source>
</evidence>
<protein>
    <recommendedName>
        <fullName evidence="4">FecR protein domain-containing protein</fullName>
    </recommendedName>
</protein>
<keyword evidence="3" id="KW-1185">Reference proteome</keyword>
<dbReference type="STRING" id="765420.OSCT_2332"/>
<organism evidence="2 3">
    <name type="scientific">Oscillochloris trichoides DG-6</name>
    <dbReference type="NCBI Taxonomy" id="765420"/>
    <lineage>
        <taxon>Bacteria</taxon>
        <taxon>Bacillati</taxon>
        <taxon>Chloroflexota</taxon>
        <taxon>Chloroflexia</taxon>
        <taxon>Chloroflexales</taxon>
        <taxon>Chloroflexineae</taxon>
        <taxon>Oscillochloridaceae</taxon>
        <taxon>Oscillochloris</taxon>
    </lineage>
</organism>
<comment type="caution">
    <text evidence="2">The sequence shown here is derived from an EMBL/GenBank/DDBJ whole genome shotgun (WGS) entry which is preliminary data.</text>
</comment>
<dbReference type="Proteomes" id="UP000054010">
    <property type="component" value="Unassembled WGS sequence"/>
</dbReference>
<gene>
    <name evidence="2" type="ORF">OSCT_2332</name>
</gene>
<evidence type="ECO:0000313" key="2">
    <source>
        <dbReference type="EMBL" id="EFO79815.1"/>
    </source>
</evidence>
<proteinExistence type="predicted"/>
<reference evidence="2 3" key="1">
    <citation type="journal article" date="2011" name="J. Bacteriol.">
        <title>Draft genome sequence of the anoxygenic filamentous phototrophic bacterium Oscillochloris trichoides subsp. DG-6.</title>
        <authorList>
            <person name="Kuznetsov B.B."/>
            <person name="Ivanovsky R.N."/>
            <person name="Keppen O.I."/>
            <person name="Sukhacheva M.V."/>
            <person name="Bumazhkin B.K."/>
            <person name="Patutina E.O."/>
            <person name="Beletsky A.V."/>
            <person name="Mardanov A.V."/>
            <person name="Baslerov R.V."/>
            <person name="Panteleeva A.N."/>
            <person name="Kolganova T.V."/>
            <person name="Ravin N.V."/>
            <person name="Skryabin K.G."/>
        </authorList>
    </citation>
    <scope>NUCLEOTIDE SEQUENCE [LARGE SCALE GENOMIC DNA]</scope>
    <source>
        <strain evidence="2 3">DG-6</strain>
    </source>
</reference>
<keyword evidence="1" id="KW-0812">Transmembrane</keyword>
<keyword evidence="1" id="KW-0472">Membrane</keyword>
<sequence length="475" mass="53766">MQSHDTTINPQARSIAQQRTLRIAWITLFSFLLLFLALIAWAIYAGWQFYQSAVIPRDAMVIVRGPVEWISWQPANRSVFQGISDQQTIRPGDSVRIVTKAGYGQIASIRLFDESQIDLWAGADLRIETLETSRWSDQSQQVTIRQSGGYVRYDLRAGQPYQQVRFRVIAGNTILDLTPGGSYSVDLRPIERNINALPGTEIAPFVTDVAVRNGTLTIRRTNGASIVLGARQRVEIDPSGMPGLPVPARWELIRDGGFSQYSETEYNNTTLSDGSELARSSTWQVYSGPALPLEQQGFFRLASICRPPTVDQQCPPSERRIAAWFYRAGGQTTGFITGIKQQLGYDRNGIDISEYRRLTFSLWTRIIDQSLEDVGDRGSECPVMIRFMARKESPDDPDLEKVVCLYTDANDLPPRVHAQDVYYYRLQKAEWTRFTINLRDEPWLPTHRYLQGIQIYANGHDYNALVADVSLVGEQ</sequence>